<keyword evidence="5" id="KW-1185">Reference proteome</keyword>
<dbReference type="OrthoDB" id="6500128at2759"/>
<organism evidence="4 5">
    <name type="scientific">Raphidocelis subcapitata</name>
    <dbReference type="NCBI Taxonomy" id="307507"/>
    <lineage>
        <taxon>Eukaryota</taxon>
        <taxon>Viridiplantae</taxon>
        <taxon>Chlorophyta</taxon>
        <taxon>core chlorophytes</taxon>
        <taxon>Chlorophyceae</taxon>
        <taxon>CS clade</taxon>
        <taxon>Sphaeropleales</taxon>
        <taxon>Selenastraceae</taxon>
        <taxon>Raphidocelis</taxon>
    </lineage>
</organism>
<gene>
    <name evidence="4" type="ORF">Rsub_06791</name>
</gene>
<evidence type="ECO:0000256" key="2">
    <source>
        <dbReference type="ARBA" id="ARBA00022840"/>
    </source>
</evidence>
<sequence>MRGAAFGCNRAGGPGCRMMRRTTVPCRASGSSNGAGRPVLLEVKGLEAKIAATGQQILRGVDLTVREGEVHAIMGKNGSGKSTLSKVLVGHPDYEVTAGTATFKGRDLFALEPEERSHDGLFLSFQSPIEIPGVSNVDFLRMACNARRKSKGQAELDPLEFYAHVVPKLEMLKMDPTFLNRNVNEGFSGGEKKRNEILQLAVLESEMSILDEIDSGLDIDALRDVAAAVNGLKRPDTSVLMVTHYKRLLDYIRPEYVHIMEAGRITQTGGMDLVDQLEAGGYATLSTA</sequence>
<name>A0A2V0P1E4_9CHLO</name>
<dbReference type="Gene3D" id="3.40.50.300">
    <property type="entry name" value="P-loop containing nucleotide triphosphate hydrolases"/>
    <property type="match status" value="1"/>
</dbReference>
<dbReference type="InterPro" id="IPR003439">
    <property type="entry name" value="ABC_transporter-like_ATP-bd"/>
</dbReference>
<dbReference type="PROSITE" id="PS00211">
    <property type="entry name" value="ABC_TRANSPORTER_1"/>
    <property type="match status" value="1"/>
</dbReference>
<dbReference type="SMART" id="SM00382">
    <property type="entry name" value="AAA"/>
    <property type="match status" value="1"/>
</dbReference>
<dbReference type="STRING" id="307507.A0A2V0P1E4"/>
<feature type="domain" description="ABC transporter" evidence="3">
    <location>
        <begin position="41"/>
        <end position="287"/>
    </location>
</feature>
<dbReference type="GO" id="GO:0005524">
    <property type="term" value="F:ATP binding"/>
    <property type="evidence" value="ECO:0007669"/>
    <property type="project" value="UniProtKB-KW"/>
</dbReference>
<dbReference type="PANTHER" id="PTHR43204">
    <property type="entry name" value="ABC TRANSPORTER I FAMILY MEMBER 6, CHLOROPLASTIC"/>
    <property type="match status" value="1"/>
</dbReference>
<dbReference type="InterPro" id="IPR027417">
    <property type="entry name" value="P-loop_NTPase"/>
</dbReference>
<keyword evidence="2" id="KW-0067">ATP-binding</keyword>
<evidence type="ECO:0000313" key="4">
    <source>
        <dbReference type="EMBL" id="GBF93688.1"/>
    </source>
</evidence>
<evidence type="ECO:0000259" key="3">
    <source>
        <dbReference type="PROSITE" id="PS50893"/>
    </source>
</evidence>
<dbReference type="AlphaFoldDB" id="A0A2V0P1E4"/>
<dbReference type="NCBIfam" id="TIGR01978">
    <property type="entry name" value="sufC"/>
    <property type="match status" value="1"/>
</dbReference>
<keyword evidence="1" id="KW-0547">Nucleotide-binding</keyword>
<proteinExistence type="predicted"/>
<dbReference type="InterPro" id="IPR010230">
    <property type="entry name" value="FeS-cluster_ATPase_SufC"/>
</dbReference>
<dbReference type="Pfam" id="PF00005">
    <property type="entry name" value="ABC_tran"/>
    <property type="match status" value="1"/>
</dbReference>
<dbReference type="Proteomes" id="UP000247498">
    <property type="component" value="Unassembled WGS sequence"/>
</dbReference>
<dbReference type="PROSITE" id="PS50893">
    <property type="entry name" value="ABC_TRANSPORTER_2"/>
    <property type="match status" value="1"/>
</dbReference>
<comment type="caution">
    <text evidence="4">The sequence shown here is derived from an EMBL/GenBank/DDBJ whole genome shotgun (WGS) entry which is preliminary data.</text>
</comment>
<dbReference type="InterPro" id="IPR017871">
    <property type="entry name" value="ABC_transporter-like_CS"/>
</dbReference>
<dbReference type="SUPFAM" id="SSF52540">
    <property type="entry name" value="P-loop containing nucleoside triphosphate hydrolases"/>
    <property type="match status" value="1"/>
</dbReference>
<evidence type="ECO:0000313" key="5">
    <source>
        <dbReference type="Proteomes" id="UP000247498"/>
    </source>
</evidence>
<dbReference type="EMBL" id="BDRX01000043">
    <property type="protein sequence ID" value="GBF93688.1"/>
    <property type="molecule type" value="Genomic_DNA"/>
</dbReference>
<accession>A0A2V0P1E4</accession>
<evidence type="ECO:0000256" key="1">
    <source>
        <dbReference type="ARBA" id="ARBA00022741"/>
    </source>
</evidence>
<reference evidence="4 5" key="1">
    <citation type="journal article" date="2018" name="Sci. Rep.">
        <title>Raphidocelis subcapitata (=Pseudokirchneriella subcapitata) provides an insight into genome evolution and environmental adaptations in the Sphaeropleales.</title>
        <authorList>
            <person name="Suzuki S."/>
            <person name="Yamaguchi H."/>
            <person name="Nakajima N."/>
            <person name="Kawachi M."/>
        </authorList>
    </citation>
    <scope>NUCLEOTIDE SEQUENCE [LARGE SCALE GENOMIC DNA]</scope>
    <source>
        <strain evidence="4 5">NIES-35</strain>
    </source>
</reference>
<dbReference type="GO" id="GO:0016887">
    <property type="term" value="F:ATP hydrolysis activity"/>
    <property type="evidence" value="ECO:0007669"/>
    <property type="project" value="InterPro"/>
</dbReference>
<protein>
    <submittedName>
        <fullName evidence="4">ABC transporter I family member, chloroplastic</fullName>
    </submittedName>
</protein>
<dbReference type="InterPro" id="IPR003593">
    <property type="entry name" value="AAA+_ATPase"/>
</dbReference>
<dbReference type="FunCoup" id="A0A2V0P1E4">
    <property type="interactions" value="594"/>
</dbReference>
<dbReference type="CDD" id="cd03217">
    <property type="entry name" value="ABC_FeS_Assembly"/>
    <property type="match status" value="1"/>
</dbReference>
<dbReference type="PANTHER" id="PTHR43204:SF1">
    <property type="entry name" value="ABC TRANSPORTER I FAMILY MEMBER 6, CHLOROPLASTIC"/>
    <property type="match status" value="1"/>
</dbReference>
<dbReference type="InParanoid" id="A0A2V0P1E4"/>